<reference evidence="1" key="1">
    <citation type="submission" date="2019-08" db="EMBL/GenBank/DDBJ databases">
        <authorList>
            <person name="Kucharzyk K."/>
            <person name="Murdoch R.W."/>
            <person name="Higgins S."/>
            <person name="Loffler F."/>
        </authorList>
    </citation>
    <scope>NUCLEOTIDE SEQUENCE</scope>
</reference>
<dbReference type="EMBL" id="VSSQ01037911">
    <property type="protein sequence ID" value="MPM90736.1"/>
    <property type="molecule type" value="Genomic_DNA"/>
</dbReference>
<comment type="caution">
    <text evidence="1">The sequence shown here is derived from an EMBL/GenBank/DDBJ whole genome shotgun (WGS) entry which is preliminary data.</text>
</comment>
<gene>
    <name evidence="1" type="ORF">SDC9_137858</name>
</gene>
<evidence type="ECO:0000313" key="1">
    <source>
        <dbReference type="EMBL" id="MPM90736.1"/>
    </source>
</evidence>
<sequence>MTTLGGMMGPMTEDATVTAAAYSGVYPSFSIAGIRIEPRAAVSATPLPVIPAKKTLATMLICAKAPGILPTSILEKLIKASVILERFINSPARMKNGIASKM</sequence>
<name>A0A645DN63_9ZZZZ</name>
<dbReference type="AlphaFoldDB" id="A0A645DN63"/>
<organism evidence="1">
    <name type="scientific">bioreactor metagenome</name>
    <dbReference type="NCBI Taxonomy" id="1076179"/>
    <lineage>
        <taxon>unclassified sequences</taxon>
        <taxon>metagenomes</taxon>
        <taxon>ecological metagenomes</taxon>
    </lineage>
</organism>
<dbReference type="AntiFam" id="ANF00246">
    <property type="entry name" value="Shadow ORF (opposite dctM)"/>
</dbReference>
<accession>A0A645DN63</accession>
<protein>
    <submittedName>
        <fullName evidence="1">Uncharacterized protein</fullName>
    </submittedName>
</protein>
<proteinExistence type="predicted"/>